<feature type="active site" description="Proton acceptor" evidence="4">
    <location>
        <position position="216"/>
    </location>
</feature>
<comment type="caution">
    <text evidence="7">The sequence shown here is derived from an EMBL/GenBank/DDBJ whole genome shotgun (WGS) entry which is preliminary data.</text>
</comment>
<dbReference type="OrthoDB" id="5418055at2759"/>
<evidence type="ECO:0000256" key="2">
    <source>
        <dbReference type="ARBA" id="ARBA00022722"/>
    </source>
</evidence>
<dbReference type="InterPro" id="IPR044925">
    <property type="entry name" value="His-Me_finger_sf"/>
</dbReference>
<keyword evidence="3 7" id="KW-0255">Endonuclease</keyword>
<keyword evidence="3 7" id="KW-0378">Hydrolase</keyword>
<sequence length="262" mass="31764">LNNLIKYPKTTHFFKILLIEFEKENYCLDILISRATRTEINENKFNENISIDCGKKILNEYGNNWNEQLNFIEWYLGIDLNDLLNIIGINKFKEEIKWINCSNEQIMMKNILNKKTNKINNINIILPSFEQKFLKIIENEENNQNIRLYNDFLISFDRKRKIPKWALEILDPLKINKIESSHRYPIWEKDPKFKTEYQPIYHDYDDGKKYDLEHGHMVPAYNHPFNVKQTFYFTNSVPQNKYINKVVWQKMEKQIYCKAYPF</sequence>
<dbReference type="InterPro" id="IPR001604">
    <property type="entry name" value="Endo_G_ENPP1-like_dom"/>
</dbReference>
<dbReference type="AlphaFoldDB" id="A0A8S9ZGR8"/>
<dbReference type="Pfam" id="PF01223">
    <property type="entry name" value="Endonuclease_NS"/>
    <property type="match status" value="1"/>
</dbReference>
<dbReference type="EMBL" id="JABEBT010000102">
    <property type="protein sequence ID" value="KAF7632439.1"/>
    <property type="molecule type" value="Genomic_DNA"/>
</dbReference>
<evidence type="ECO:0000256" key="1">
    <source>
        <dbReference type="ARBA" id="ARBA00010052"/>
    </source>
</evidence>
<dbReference type="GO" id="GO:0003676">
    <property type="term" value="F:nucleic acid binding"/>
    <property type="evidence" value="ECO:0007669"/>
    <property type="project" value="InterPro"/>
</dbReference>
<dbReference type="GO" id="GO:0004519">
    <property type="term" value="F:endonuclease activity"/>
    <property type="evidence" value="ECO:0007669"/>
    <property type="project" value="UniProtKB-KW"/>
</dbReference>
<comment type="similarity">
    <text evidence="1">Belongs to the DNA/RNA non-specific endonuclease family.</text>
</comment>
<evidence type="ECO:0000256" key="5">
    <source>
        <dbReference type="PIRSR" id="PIRSR640255-2"/>
    </source>
</evidence>
<evidence type="ECO:0000256" key="3">
    <source>
        <dbReference type="ARBA" id="ARBA00022759"/>
    </source>
</evidence>
<proteinExistence type="inferred from homology"/>
<gene>
    <name evidence="7" type="ORF">Mgra_00008134</name>
</gene>
<dbReference type="GO" id="GO:0016787">
    <property type="term" value="F:hydrolase activity"/>
    <property type="evidence" value="ECO:0007669"/>
    <property type="project" value="InterPro"/>
</dbReference>
<evidence type="ECO:0000313" key="8">
    <source>
        <dbReference type="Proteomes" id="UP000605970"/>
    </source>
</evidence>
<dbReference type="InterPro" id="IPR044929">
    <property type="entry name" value="DNA/RNA_non-sp_Endonuclease_sf"/>
</dbReference>
<accession>A0A8S9ZGR8</accession>
<dbReference type="PANTHER" id="PTHR13966">
    <property type="entry name" value="ENDONUCLEASE RELATED"/>
    <property type="match status" value="1"/>
</dbReference>
<dbReference type="Proteomes" id="UP000605970">
    <property type="component" value="Unassembled WGS sequence"/>
</dbReference>
<evidence type="ECO:0000256" key="4">
    <source>
        <dbReference type="PIRSR" id="PIRSR640255-1"/>
    </source>
</evidence>
<keyword evidence="5" id="KW-0479">Metal-binding</keyword>
<feature type="binding site" evidence="5">
    <location>
        <position position="244"/>
    </location>
    <ligand>
        <name>Mg(2+)</name>
        <dbReference type="ChEBI" id="CHEBI:18420"/>
        <note>catalytic</note>
    </ligand>
</feature>
<keyword evidence="8" id="KW-1185">Reference proteome</keyword>
<dbReference type="PANTHER" id="PTHR13966:SF5">
    <property type="entry name" value="ENDONUCLEASE G, MITOCHONDRIAL"/>
    <property type="match status" value="1"/>
</dbReference>
<dbReference type="GO" id="GO:0046872">
    <property type="term" value="F:metal ion binding"/>
    <property type="evidence" value="ECO:0007669"/>
    <property type="project" value="UniProtKB-KW"/>
</dbReference>
<dbReference type="InterPro" id="IPR040255">
    <property type="entry name" value="Non-specific_endonuclease"/>
</dbReference>
<dbReference type="Gene3D" id="3.40.570.10">
    <property type="entry name" value="Extracellular Endonuclease, subunit A"/>
    <property type="match status" value="1"/>
</dbReference>
<evidence type="ECO:0000313" key="7">
    <source>
        <dbReference type="EMBL" id="KAF7632439.1"/>
    </source>
</evidence>
<name>A0A8S9ZGR8_9BILA</name>
<feature type="domain" description="DNA/RNA non-specific endonuclease/pyrophosphatase/phosphodiesterase" evidence="6">
    <location>
        <begin position="140"/>
        <end position="255"/>
    </location>
</feature>
<reference evidence="7" key="1">
    <citation type="journal article" date="2020" name="Ecol. Evol.">
        <title>Genome structure and content of the rice root-knot nematode (Meloidogyne graminicola).</title>
        <authorList>
            <person name="Phan N.T."/>
            <person name="Danchin E.G.J."/>
            <person name="Klopp C."/>
            <person name="Perfus-Barbeoch L."/>
            <person name="Kozlowski D.K."/>
            <person name="Koutsovoulos G.D."/>
            <person name="Lopez-Roques C."/>
            <person name="Bouchez O."/>
            <person name="Zahm M."/>
            <person name="Besnard G."/>
            <person name="Bellafiore S."/>
        </authorList>
    </citation>
    <scope>NUCLEOTIDE SEQUENCE</scope>
    <source>
        <strain evidence="7">VN-18</strain>
    </source>
</reference>
<feature type="non-terminal residue" evidence="7">
    <location>
        <position position="262"/>
    </location>
</feature>
<dbReference type="SUPFAM" id="SSF54060">
    <property type="entry name" value="His-Me finger endonucleases"/>
    <property type="match status" value="1"/>
</dbReference>
<keyword evidence="2" id="KW-0540">Nuclease</keyword>
<organism evidence="7 8">
    <name type="scientific">Meloidogyne graminicola</name>
    <dbReference type="NCBI Taxonomy" id="189291"/>
    <lineage>
        <taxon>Eukaryota</taxon>
        <taxon>Metazoa</taxon>
        <taxon>Ecdysozoa</taxon>
        <taxon>Nematoda</taxon>
        <taxon>Chromadorea</taxon>
        <taxon>Rhabditida</taxon>
        <taxon>Tylenchina</taxon>
        <taxon>Tylenchomorpha</taxon>
        <taxon>Tylenchoidea</taxon>
        <taxon>Meloidogynidae</taxon>
        <taxon>Meloidogyninae</taxon>
        <taxon>Meloidogyne</taxon>
    </lineage>
</organism>
<evidence type="ECO:0000259" key="6">
    <source>
        <dbReference type="Pfam" id="PF01223"/>
    </source>
</evidence>
<protein>
    <submittedName>
        <fullName evidence="7">Endonuclease_NS domain-containing protein</fullName>
    </submittedName>
</protein>